<organism evidence="1 2">
    <name type="scientific">Trifolium medium</name>
    <dbReference type="NCBI Taxonomy" id="97028"/>
    <lineage>
        <taxon>Eukaryota</taxon>
        <taxon>Viridiplantae</taxon>
        <taxon>Streptophyta</taxon>
        <taxon>Embryophyta</taxon>
        <taxon>Tracheophyta</taxon>
        <taxon>Spermatophyta</taxon>
        <taxon>Magnoliopsida</taxon>
        <taxon>eudicotyledons</taxon>
        <taxon>Gunneridae</taxon>
        <taxon>Pentapetalae</taxon>
        <taxon>rosids</taxon>
        <taxon>fabids</taxon>
        <taxon>Fabales</taxon>
        <taxon>Fabaceae</taxon>
        <taxon>Papilionoideae</taxon>
        <taxon>50 kb inversion clade</taxon>
        <taxon>NPAAA clade</taxon>
        <taxon>Hologalegina</taxon>
        <taxon>IRL clade</taxon>
        <taxon>Trifolieae</taxon>
        <taxon>Trifolium</taxon>
    </lineage>
</organism>
<protein>
    <submittedName>
        <fullName evidence="1">Uncharacterized protein</fullName>
    </submittedName>
</protein>
<accession>A0A392V8X1</accession>
<name>A0A392V8X1_9FABA</name>
<sequence length="69" mass="7819">PRPRQTTTRRPMIRGEEILLKRNPMAVKEGRNPTKEEVVVVKLEVIGVVSSADYRVTVSLSARRMTESV</sequence>
<evidence type="ECO:0000313" key="1">
    <source>
        <dbReference type="EMBL" id="MCI83295.1"/>
    </source>
</evidence>
<reference evidence="1 2" key="1">
    <citation type="journal article" date="2018" name="Front. Plant Sci.">
        <title>Red Clover (Trifolium pratense) and Zigzag Clover (T. medium) - A Picture of Genomic Similarities and Differences.</title>
        <authorList>
            <person name="Dluhosova J."/>
            <person name="Istvanek J."/>
            <person name="Nedelnik J."/>
            <person name="Repkova J."/>
        </authorList>
    </citation>
    <scope>NUCLEOTIDE SEQUENCE [LARGE SCALE GENOMIC DNA]</scope>
    <source>
        <strain evidence="2">cv. 10/8</strain>
        <tissue evidence="1">Leaf</tissue>
    </source>
</reference>
<proteinExistence type="predicted"/>
<dbReference type="Proteomes" id="UP000265520">
    <property type="component" value="Unassembled WGS sequence"/>
</dbReference>
<keyword evidence="2" id="KW-1185">Reference proteome</keyword>
<feature type="non-terminal residue" evidence="1">
    <location>
        <position position="1"/>
    </location>
</feature>
<comment type="caution">
    <text evidence="1">The sequence shown here is derived from an EMBL/GenBank/DDBJ whole genome shotgun (WGS) entry which is preliminary data.</text>
</comment>
<evidence type="ECO:0000313" key="2">
    <source>
        <dbReference type="Proteomes" id="UP000265520"/>
    </source>
</evidence>
<dbReference type="AlphaFoldDB" id="A0A392V8X1"/>
<dbReference type="EMBL" id="LXQA011063675">
    <property type="protein sequence ID" value="MCI83295.1"/>
    <property type="molecule type" value="Genomic_DNA"/>
</dbReference>